<evidence type="ECO:0000256" key="4">
    <source>
        <dbReference type="ARBA" id="ARBA00023014"/>
    </source>
</evidence>
<dbReference type="PANTHER" id="PTHR43687">
    <property type="entry name" value="ADENYLYLSULFATE REDUCTASE, BETA SUBUNIT"/>
    <property type="match status" value="1"/>
</dbReference>
<protein>
    <recommendedName>
        <fullName evidence="5">4Fe-4S ferredoxin-type domain-containing protein</fullName>
    </recommendedName>
</protein>
<dbReference type="Gene3D" id="3.30.70.20">
    <property type="match status" value="1"/>
</dbReference>
<sequence length="328" mass="38537">MSLEIVLFYFSGTGNTKLIATQLKQQLERASHQVTLISIENLQELDDIRKWFKPGILLGFGFPVYKFTYPAIFDDFISKIEVVKRKEMNENTMRYFSFCTYCRFPANSLYQFARRMKKINLFPIATEEFKCPSNGIAAMKSSDDYEYNTVMYFEIGITAKIKQFARNIEKSFLYIKRARVPIHPIRNLFDSIQLKIVEKIEAVKYPKLTIDKESCILCGLCSKQCPQQNLIQKSTQVQIEDPYSCLHCLRCMHYCPSKSISFGELTFGPQQYSSKIRQNLFLAADQPIPTEKMWIHKNASKILRRWKMKAILYWITQGHRILRERKNE</sequence>
<keyword evidence="1" id="KW-0004">4Fe-4S</keyword>
<feature type="domain" description="4Fe-4S ferredoxin-type" evidence="5">
    <location>
        <begin position="208"/>
        <end position="256"/>
    </location>
</feature>
<evidence type="ECO:0000259" key="5">
    <source>
        <dbReference type="Pfam" id="PF13237"/>
    </source>
</evidence>
<dbReference type="SUPFAM" id="SSF52218">
    <property type="entry name" value="Flavoproteins"/>
    <property type="match status" value="1"/>
</dbReference>
<proteinExistence type="predicted"/>
<evidence type="ECO:0000256" key="3">
    <source>
        <dbReference type="ARBA" id="ARBA00023004"/>
    </source>
</evidence>
<reference evidence="6" key="1">
    <citation type="submission" date="2022-09" db="EMBL/GenBank/DDBJ databases">
        <title>Actin cytoskeleton and complex cell architecture in an #Asgard archaeon.</title>
        <authorList>
            <person name="Ponce Toledo R.I."/>
            <person name="Schleper C."/>
            <person name="Rodrigues Oliveira T."/>
            <person name="Wollweber F."/>
            <person name="Xu J."/>
            <person name="Rittmann S."/>
            <person name="Klingl A."/>
            <person name="Pilhofer M."/>
        </authorList>
    </citation>
    <scope>NUCLEOTIDE SEQUENCE</scope>
    <source>
        <strain evidence="6">B-35</strain>
    </source>
</reference>
<evidence type="ECO:0000313" key="7">
    <source>
        <dbReference type="Proteomes" id="UP001208689"/>
    </source>
</evidence>
<dbReference type="InterPro" id="IPR029039">
    <property type="entry name" value="Flavoprotein-like_sf"/>
</dbReference>
<keyword evidence="2" id="KW-0479">Metal-binding</keyword>
<dbReference type="Gene3D" id="3.40.50.360">
    <property type="match status" value="1"/>
</dbReference>
<keyword evidence="7" id="KW-1185">Reference proteome</keyword>
<organism evidence="6 7">
    <name type="scientific">Candidatus Lokiarchaeum ossiferum</name>
    <dbReference type="NCBI Taxonomy" id="2951803"/>
    <lineage>
        <taxon>Archaea</taxon>
        <taxon>Promethearchaeati</taxon>
        <taxon>Promethearchaeota</taxon>
        <taxon>Promethearchaeia</taxon>
        <taxon>Promethearchaeales</taxon>
        <taxon>Promethearchaeaceae</taxon>
        <taxon>Candidatus Lokiarchaeum</taxon>
    </lineage>
</organism>
<dbReference type="InterPro" id="IPR001226">
    <property type="entry name" value="Flavodoxin_CS"/>
</dbReference>
<dbReference type="InterPro" id="IPR017900">
    <property type="entry name" value="4Fe4S_Fe_S_CS"/>
</dbReference>
<dbReference type="InterPro" id="IPR017896">
    <property type="entry name" value="4Fe4S_Fe-S-bd"/>
</dbReference>
<dbReference type="PROSITE" id="PS00198">
    <property type="entry name" value="4FE4S_FER_1"/>
    <property type="match status" value="2"/>
</dbReference>
<dbReference type="Pfam" id="PF13237">
    <property type="entry name" value="Fer4_10"/>
    <property type="match status" value="1"/>
</dbReference>
<dbReference type="EMBL" id="CP104013">
    <property type="protein sequence ID" value="UYP46079.1"/>
    <property type="molecule type" value="Genomic_DNA"/>
</dbReference>
<evidence type="ECO:0000256" key="2">
    <source>
        <dbReference type="ARBA" id="ARBA00022723"/>
    </source>
</evidence>
<dbReference type="InterPro" id="IPR047964">
    <property type="entry name" value="EFR1-like"/>
</dbReference>
<accession>A0ABY6HUF0</accession>
<dbReference type="SUPFAM" id="SSF54862">
    <property type="entry name" value="4Fe-4S ferredoxins"/>
    <property type="match status" value="1"/>
</dbReference>
<keyword evidence="4" id="KW-0411">Iron-sulfur</keyword>
<dbReference type="Proteomes" id="UP001208689">
    <property type="component" value="Chromosome"/>
</dbReference>
<evidence type="ECO:0000313" key="6">
    <source>
        <dbReference type="EMBL" id="UYP46079.1"/>
    </source>
</evidence>
<dbReference type="PANTHER" id="PTHR43687:SF1">
    <property type="entry name" value="FERREDOXIN III"/>
    <property type="match status" value="1"/>
</dbReference>
<name>A0ABY6HUF0_9ARCH</name>
<keyword evidence="3" id="KW-0408">Iron</keyword>
<gene>
    <name evidence="6" type="ORF">NEF87_002364</name>
</gene>
<dbReference type="PROSITE" id="PS00201">
    <property type="entry name" value="FLAVODOXIN"/>
    <property type="match status" value="1"/>
</dbReference>
<dbReference type="InterPro" id="IPR050572">
    <property type="entry name" value="Fe-S_Ferredoxin"/>
</dbReference>
<dbReference type="NCBIfam" id="NF038196">
    <property type="entry name" value="ferrodoxin_EFR1"/>
    <property type="match status" value="1"/>
</dbReference>
<evidence type="ECO:0000256" key="1">
    <source>
        <dbReference type="ARBA" id="ARBA00022485"/>
    </source>
</evidence>